<protein>
    <recommendedName>
        <fullName evidence="2">Retrotransposon Copia-like N-terminal domain-containing protein</fullName>
    </recommendedName>
</protein>
<accession>A0ABQ7TXF1</accession>
<name>A0ABQ7TXF1_SOLTU</name>
<feature type="region of interest" description="Disordered" evidence="1">
    <location>
        <begin position="216"/>
        <end position="239"/>
    </location>
</feature>
<feature type="compositionally biased region" description="Polar residues" evidence="1">
    <location>
        <begin position="228"/>
        <end position="239"/>
    </location>
</feature>
<dbReference type="PANTHER" id="PTHR37610">
    <property type="entry name" value="CCHC-TYPE DOMAIN-CONTAINING PROTEIN"/>
    <property type="match status" value="1"/>
</dbReference>
<dbReference type="PANTHER" id="PTHR37610:SF40">
    <property type="entry name" value="OS01G0909600 PROTEIN"/>
    <property type="match status" value="1"/>
</dbReference>
<dbReference type="InterPro" id="IPR029472">
    <property type="entry name" value="Copia-like_N"/>
</dbReference>
<evidence type="ECO:0000259" key="2">
    <source>
        <dbReference type="Pfam" id="PF14244"/>
    </source>
</evidence>
<comment type="caution">
    <text evidence="3">The sequence shown here is derived from an EMBL/GenBank/DDBJ whole genome shotgun (WGS) entry which is preliminary data.</text>
</comment>
<evidence type="ECO:0000313" key="3">
    <source>
        <dbReference type="EMBL" id="KAH0738811.1"/>
    </source>
</evidence>
<dbReference type="EMBL" id="JAIVGD010000028">
    <property type="protein sequence ID" value="KAH0738811.1"/>
    <property type="molecule type" value="Genomic_DNA"/>
</dbReference>
<gene>
    <name evidence="3" type="ORF">KY290_037516</name>
</gene>
<dbReference type="Proteomes" id="UP000826656">
    <property type="component" value="Unassembled WGS sequence"/>
</dbReference>
<sequence length="323" mass="35805">MVDVEDPIVNQPIPTPTTLIVGGPLYIYPSNSAGAVLVPVAFDGTGFSSWKRGVLRSLSVKNKLGFINGECLKPAPDSPDYRQWERCDAMEINDLSQGTLDITSYYTRMKKLWEELHTLSVKSQCNYLCNCGAKATMHQAEQERRLIQFLMGLNESGNVRTRPFCEYCKKLGHTKNKCYKLHGYPNKTNPGPNDDLRNSNYNGYKGKGIAANVHGELSESDSKESSDNTQTGQNGPLSTLSTKQYHHLVSMLPHFQGGNMKGAFPEPHSTSGAVNFAGATHHITFNKNHFTKLTTLPYPILVNLPNGYRVKVTQVGTVIFPLH</sequence>
<keyword evidence="4" id="KW-1185">Reference proteome</keyword>
<organism evidence="3 4">
    <name type="scientific">Solanum tuberosum</name>
    <name type="common">Potato</name>
    <dbReference type="NCBI Taxonomy" id="4113"/>
    <lineage>
        <taxon>Eukaryota</taxon>
        <taxon>Viridiplantae</taxon>
        <taxon>Streptophyta</taxon>
        <taxon>Embryophyta</taxon>
        <taxon>Tracheophyta</taxon>
        <taxon>Spermatophyta</taxon>
        <taxon>Magnoliopsida</taxon>
        <taxon>eudicotyledons</taxon>
        <taxon>Gunneridae</taxon>
        <taxon>Pentapetalae</taxon>
        <taxon>asterids</taxon>
        <taxon>lamiids</taxon>
        <taxon>Solanales</taxon>
        <taxon>Solanaceae</taxon>
        <taxon>Solanoideae</taxon>
        <taxon>Solaneae</taxon>
        <taxon>Solanum</taxon>
    </lineage>
</organism>
<evidence type="ECO:0000256" key="1">
    <source>
        <dbReference type="SAM" id="MobiDB-lite"/>
    </source>
</evidence>
<evidence type="ECO:0000313" key="4">
    <source>
        <dbReference type="Proteomes" id="UP000826656"/>
    </source>
</evidence>
<feature type="domain" description="Retrotransposon Copia-like N-terminal" evidence="2">
    <location>
        <begin position="29"/>
        <end position="75"/>
    </location>
</feature>
<dbReference type="Pfam" id="PF14244">
    <property type="entry name" value="Retrotran_gag_3"/>
    <property type="match status" value="1"/>
</dbReference>
<reference evidence="3 4" key="1">
    <citation type="journal article" date="2021" name="bioRxiv">
        <title>Chromosome-scale and haplotype-resolved genome assembly of a tetraploid potato cultivar.</title>
        <authorList>
            <person name="Sun H."/>
            <person name="Jiao W.-B."/>
            <person name="Krause K."/>
            <person name="Campoy J.A."/>
            <person name="Goel M."/>
            <person name="Folz-Donahue K."/>
            <person name="Kukat C."/>
            <person name="Huettel B."/>
            <person name="Schneeberger K."/>
        </authorList>
    </citation>
    <scope>NUCLEOTIDE SEQUENCE [LARGE SCALE GENOMIC DNA]</scope>
    <source>
        <strain evidence="3">SolTubOtavaFocal</strain>
        <tissue evidence="3">Leaves</tissue>
    </source>
</reference>
<proteinExistence type="predicted"/>
<feature type="compositionally biased region" description="Basic and acidic residues" evidence="1">
    <location>
        <begin position="216"/>
        <end position="226"/>
    </location>
</feature>